<dbReference type="GO" id="GO:0005886">
    <property type="term" value="C:plasma membrane"/>
    <property type="evidence" value="ECO:0007669"/>
    <property type="project" value="UniProtKB-SubCell"/>
</dbReference>
<comment type="subcellular location">
    <subcellularLocation>
        <location evidence="11">Cell membrane</location>
        <topology evidence="11">Multi-pass membrane protein</topology>
    </subcellularLocation>
    <subcellularLocation>
        <location evidence="1">Membrane</location>
        <topology evidence="1">Multi-pass membrane protein</topology>
    </subcellularLocation>
</comment>
<dbReference type="PRINTS" id="PR00123">
    <property type="entry name" value="ATPASEA"/>
</dbReference>
<evidence type="ECO:0000313" key="12">
    <source>
        <dbReference type="EMBL" id="OHA59611.1"/>
    </source>
</evidence>
<keyword evidence="11" id="KW-1003">Cell membrane</keyword>
<dbReference type="HAMAP" id="MF_01393">
    <property type="entry name" value="ATP_synth_a_bact"/>
    <property type="match status" value="1"/>
</dbReference>
<evidence type="ECO:0000256" key="7">
    <source>
        <dbReference type="ARBA" id="ARBA00022989"/>
    </source>
</evidence>
<evidence type="ECO:0000256" key="4">
    <source>
        <dbReference type="ARBA" id="ARBA00022547"/>
    </source>
</evidence>
<evidence type="ECO:0000256" key="3">
    <source>
        <dbReference type="ARBA" id="ARBA00022448"/>
    </source>
</evidence>
<evidence type="ECO:0000256" key="1">
    <source>
        <dbReference type="ARBA" id="ARBA00004141"/>
    </source>
</evidence>
<keyword evidence="6 11" id="KW-0375">Hydrogen ion transport</keyword>
<sequence length="268" mass="29361">MESWLRISSEITKIGPDTLFKVGGFPVTNSLLAILMIVVGFVILSLWIGNTFKIKPRRPQLLVEFIYEKMYDLIGQITGHPYYAKKVFPLIASLFVYLAVANLFGVVPGLTSFTYQGLPIFRTPTTDFNTTFGLAVAMVLFTQAISLQNWGLVGYLGKFFQFKEIYLGFKQGVSEGSVAIIGFFVGLLDIVSEFAKVISLSLRLFGNIYAGEVLAIVFMSALAYGLPAVLLASGLFFGLIQAMVFGSLVAAYYMSMVNPALAEGEPES</sequence>
<keyword evidence="3 11" id="KW-0813">Transport</keyword>
<feature type="transmembrane region" description="Helical" evidence="11">
    <location>
        <begin position="30"/>
        <end position="49"/>
    </location>
</feature>
<dbReference type="AlphaFoldDB" id="A0A1G2QI18"/>
<dbReference type="PANTHER" id="PTHR42823">
    <property type="entry name" value="ATP SYNTHASE SUBUNIT A, CHLOROPLASTIC"/>
    <property type="match status" value="1"/>
</dbReference>
<feature type="transmembrane region" description="Helical" evidence="11">
    <location>
        <begin position="87"/>
        <end position="111"/>
    </location>
</feature>
<protein>
    <recommendedName>
        <fullName evidence="11">ATP synthase subunit a</fullName>
    </recommendedName>
    <alternativeName>
        <fullName evidence="11">ATP synthase F0 sector subunit a</fullName>
    </alternativeName>
    <alternativeName>
        <fullName evidence="11">F-ATPase subunit 6</fullName>
    </alternativeName>
</protein>
<name>A0A1G2QI18_9BACT</name>
<dbReference type="Pfam" id="PF00119">
    <property type="entry name" value="ATP-synt_A"/>
    <property type="match status" value="1"/>
</dbReference>
<gene>
    <name evidence="11" type="primary">atpB</name>
    <name evidence="12" type="ORF">A2589_01995</name>
</gene>
<evidence type="ECO:0000256" key="10">
    <source>
        <dbReference type="ARBA" id="ARBA00023310"/>
    </source>
</evidence>
<dbReference type="PANTHER" id="PTHR42823:SF3">
    <property type="entry name" value="ATP SYNTHASE SUBUNIT A, CHLOROPLASTIC"/>
    <property type="match status" value="1"/>
</dbReference>
<evidence type="ECO:0000256" key="6">
    <source>
        <dbReference type="ARBA" id="ARBA00022781"/>
    </source>
</evidence>
<dbReference type="SUPFAM" id="SSF81336">
    <property type="entry name" value="F1F0 ATP synthase subunit A"/>
    <property type="match status" value="1"/>
</dbReference>
<feature type="transmembrane region" description="Helical" evidence="11">
    <location>
        <begin position="204"/>
        <end position="224"/>
    </location>
</feature>
<dbReference type="Gene3D" id="1.20.120.220">
    <property type="entry name" value="ATP synthase, F0 complex, subunit A"/>
    <property type="match status" value="1"/>
</dbReference>
<evidence type="ECO:0000256" key="8">
    <source>
        <dbReference type="ARBA" id="ARBA00023065"/>
    </source>
</evidence>
<proteinExistence type="inferred from homology"/>
<keyword evidence="9 11" id="KW-0472">Membrane</keyword>
<comment type="similarity">
    <text evidence="2 11">Belongs to the ATPase A chain family.</text>
</comment>
<evidence type="ECO:0000256" key="2">
    <source>
        <dbReference type="ARBA" id="ARBA00006810"/>
    </source>
</evidence>
<keyword evidence="8 11" id="KW-0406">Ion transport</keyword>
<reference evidence="12 13" key="1">
    <citation type="journal article" date="2016" name="Nat. Commun.">
        <title>Thousands of microbial genomes shed light on interconnected biogeochemical processes in an aquifer system.</title>
        <authorList>
            <person name="Anantharaman K."/>
            <person name="Brown C.T."/>
            <person name="Hug L.A."/>
            <person name="Sharon I."/>
            <person name="Castelle C.J."/>
            <person name="Probst A.J."/>
            <person name="Thomas B.C."/>
            <person name="Singh A."/>
            <person name="Wilkins M.J."/>
            <person name="Karaoz U."/>
            <person name="Brodie E.L."/>
            <person name="Williams K.H."/>
            <person name="Hubbard S.S."/>
            <person name="Banfield J.F."/>
        </authorList>
    </citation>
    <scope>NUCLEOTIDE SEQUENCE [LARGE SCALE GENOMIC DNA]</scope>
</reference>
<keyword evidence="10 11" id="KW-0066">ATP synthesis</keyword>
<evidence type="ECO:0000256" key="11">
    <source>
        <dbReference type="HAMAP-Rule" id="MF_01393"/>
    </source>
</evidence>
<comment type="function">
    <text evidence="11">Key component of the proton channel; it plays a direct role in the translocation of protons across the membrane.</text>
</comment>
<evidence type="ECO:0000256" key="9">
    <source>
        <dbReference type="ARBA" id="ARBA00023136"/>
    </source>
</evidence>
<keyword evidence="4 11" id="KW-0138">CF(0)</keyword>
<organism evidence="12 13">
    <name type="scientific">Candidatus Vogelbacteria bacterium RIFOXYD1_FULL_46_19</name>
    <dbReference type="NCBI Taxonomy" id="1802439"/>
    <lineage>
        <taxon>Bacteria</taxon>
        <taxon>Candidatus Vogeliibacteriota</taxon>
    </lineage>
</organism>
<dbReference type="PROSITE" id="PS00449">
    <property type="entry name" value="ATPASE_A"/>
    <property type="match status" value="1"/>
</dbReference>
<dbReference type="GO" id="GO:0042777">
    <property type="term" value="P:proton motive force-driven plasma membrane ATP synthesis"/>
    <property type="evidence" value="ECO:0007669"/>
    <property type="project" value="TreeGrafter"/>
</dbReference>
<dbReference type="CDD" id="cd00310">
    <property type="entry name" value="ATP-synt_Fo_a_6"/>
    <property type="match status" value="1"/>
</dbReference>
<evidence type="ECO:0000313" key="13">
    <source>
        <dbReference type="Proteomes" id="UP000177838"/>
    </source>
</evidence>
<evidence type="ECO:0000256" key="5">
    <source>
        <dbReference type="ARBA" id="ARBA00022692"/>
    </source>
</evidence>
<dbReference type="InterPro" id="IPR023011">
    <property type="entry name" value="ATP_synth_F0_asu_AS"/>
</dbReference>
<dbReference type="GO" id="GO:0046933">
    <property type="term" value="F:proton-transporting ATP synthase activity, rotational mechanism"/>
    <property type="evidence" value="ECO:0007669"/>
    <property type="project" value="UniProtKB-UniRule"/>
</dbReference>
<dbReference type="EMBL" id="MHTK01000006">
    <property type="protein sequence ID" value="OHA59611.1"/>
    <property type="molecule type" value="Genomic_DNA"/>
</dbReference>
<feature type="transmembrane region" description="Helical" evidence="11">
    <location>
        <begin position="131"/>
        <end position="157"/>
    </location>
</feature>
<feature type="transmembrane region" description="Helical" evidence="11">
    <location>
        <begin position="231"/>
        <end position="254"/>
    </location>
</feature>
<dbReference type="InterPro" id="IPR045082">
    <property type="entry name" value="ATP_syn_F0_a_bact/chloroplast"/>
</dbReference>
<comment type="caution">
    <text evidence="12">The sequence shown here is derived from an EMBL/GenBank/DDBJ whole genome shotgun (WGS) entry which is preliminary data.</text>
</comment>
<keyword evidence="5 11" id="KW-0812">Transmembrane</keyword>
<dbReference type="Proteomes" id="UP000177838">
    <property type="component" value="Unassembled WGS sequence"/>
</dbReference>
<dbReference type="InterPro" id="IPR000568">
    <property type="entry name" value="ATP_synth_F0_asu"/>
</dbReference>
<dbReference type="STRING" id="1802439.A2589_01995"/>
<dbReference type="InterPro" id="IPR035908">
    <property type="entry name" value="F0_ATP_A_sf"/>
</dbReference>
<dbReference type="GO" id="GO:0045259">
    <property type="term" value="C:proton-transporting ATP synthase complex"/>
    <property type="evidence" value="ECO:0007669"/>
    <property type="project" value="UniProtKB-KW"/>
</dbReference>
<accession>A0A1G2QI18</accession>
<keyword evidence="7 11" id="KW-1133">Transmembrane helix</keyword>